<feature type="domain" description="Bacteriophage Mu Gp45 N-terminal" evidence="2">
    <location>
        <begin position="21"/>
        <end position="86"/>
    </location>
</feature>
<reference evidence="4 5" key="1">
    <citation type="submission" date="2019-08" db="EMBL/GenBank/DDBJ databases">
        <authorList>
            <person name="Peeters C."/>
        </authorList>
    </citation>
    <scope>NUCLEOTIDE SEQUENCE [LARGE SCALE GENOMIC DNA]</scope>
    <source>
        <strain evidence="4 5">LMG 31117</strain>
    </source>
</reference>
<dbReference type="Pfam" id="PF06890">
    <property type="entry name" value="Phage_Mu_Gp45"/>
    <property type="match status" value="1"/>
</dbReference>
<gene>
    <name evidence="4" type="ORF">PAN31117_05375</name>
</gene>
<dbReference type="AlphaFoldDB" id="A0A5E5ATL7"/>
<dbReference type="NCBIfam" id="TIGR01644">
    <property type="entry name" value="phage_P2_V"/>
    <property type="match status" value="1"/>
</dbReference>
<evidence type="ECO:0000313" key="4">
    <source>
        <dbReference type="EMBL" id="VVE76346.1"/>
    </source>
</evidence>
<evidence type="ECO:0000313" key="5">
    <source>
        <dbReference type="Proteomes" id="UP000383122"/>
    </source>
</evidence>
<proteinExistence type="predicted"/>
<dbReference type="InterPro" id="IPR013046">
    <property type="entry name" value="GpV/Gp45"/>
</dbReference>
<dbReference type="Proteomes" id="UP000383122">
    <property type="component" value="Unassembled WGS sequence"/>
</dbReference>
<dbReference type="OrthoDB" id="9802994at2"/>
<protein>
    <submittedName>
        <fullName evidence="4">Phage baseplate assembly protein V</fullName>
    </submittedName>
</protein>
<dbReference type="InterPro" id="IPR014462">
    <property type="entry name" value="Phage_Mu_Gp45"/>
</dbReference>
<dbReference type="EMBL" id="CABPSP010000026">
    <property type="protein sequence ID" value="VVE76346.1"/>
    <property type="molecule type" value="Genomic_DNA"/>
</dbReference>
<organism evidence="4 5">
    <name type="scientific">Pandoraea anapnoica</name>
    <dbReference type="NCBI Taxonomy" id="2508301"/>
    <lineage>
        <taxon>Bacteria</taxon>
        <taxon>Pseudomonadati</taxon>
        <taxon>Pseudomonadota</taxon>
        <taxon>Betaproteobacteria</taxon>
        <taxon>Burkholderiales</taxon>
        <taxon>Burkholderiaceae</taxon>
        <taxon>Pandoraea</taxon>
    </lineage>
</organism>
<evidence type="ECO:0000259" key="3">
    <source>
        <dbReference type="Pfam" id="PF18715"/>
    </source>
</evidence>
<dbReference type="PIRSF" id="PIRSF012337">
    <property type="entry name" value="gp45"/>
    <property type="match status" value="1"/>
</dbReference>
<dbReference type="InterPro" id="IPR040629">
    <property type="entry name" value="Phage_spike"/>
</dbReference>
<keyword evidence="5" id="KW-1185">Reference proteome</keyword>
<feature type="domain" description="Phage spike trimer" evidence="3">
    <location>
        <begin position="129"/>
        <end position="170"/>
    </location>
</feature>
<feature type="region of interest" description="Disordered" evidence="1">
    <location>
        <begin position="185"/>
        <end position="206"/>
    </location>
</feature>
<name>A0A5E5ATL7_9BURK</name>
<accession>A0A5E5ATL7</accession>
<dbReference type="RefSeq" id="WP_150740846.1">
    <property type="nucleotide sequence ID" value="NZ_CABPSP010000026.1"/>
</dbReference>
<evidence type="ECO:0000256" key="1">
    <source>
        <dbReference type="SAM" id="MobiDB-lite"/>
    </source>
</evidence>
<evidence type="ECO:0000259" key="2">
    <source>
        <dbReference type="Pfam" id="PF06890"/>
    </source>
</evidence>
<sequence>MIAEIDKRISRALAGVRRVFRAVLGSVNTAGPVVMASGTGLADEPLSDVELMQHFGFTSAPPPGSMLVVVPVGGASSHGVIVATEHVQLRIKGLQTGETAVYNAYGDYLLFGKDQTTTLKTKNFVVDSETTTIKASQGITLDTPKVEATQELAAAGAISGSGGLSVSGGSGANIDKLEVENDATIGGKSYLNHTHHTPDGESDPPS</sequence>
<dbReference type="InterPro" id="IPR053861">
    <property type="entry name" value="Phage_Mu_Gp45_N"/>
</dbReference>
<dbReference type="Pfam" id="PF18715">
    <property type="entry name" value="Phage_spike"/>
    <property type="match status" value="1"/>
</dbReference>